<name>A0A8S3Q496_MYTED</name>
<comment type="caution">
    <text evidence="2">The sequence shown here is derived from an EMBL/GenBank/DDBJ whole genome shotgun (WGS) entry which is preliminary data.</text>
</comment>
<feature type="compositionally biased region" description="Basic residues" evidence="1">
    <location>
        <begin position="36"/>
        <end position="53"/>
    </location>
</feature>
<dbReference type="EMBL" id="CAJPWZ010000311">
    <property type="protein sequence ID" value="CAG2190066.1"/>
    <property type="molecule type" value="Genomic_DNA"/>
</dbReference>
<gene>
    <name evidence="2" type="ORF">MEDL_5393</name>
</gene>
<feature type="compositionally biased region" description="Basic residues" evidence="1">
    <location>
        <begin position="14"/>
        <end position="28"/>
    </location>
</feature>
<dbReference type="Proteomes" id="UP000683360">
    <property type="component" value="Unassembled WGS sequence"/>
</dbReference>
<dbReference type="AlphaFoldDB" id="A0A8S3Q496"/>
<proteinExistence type="predicted"/>
<sequence length="171" mass="19819">MIGSLAEQAEKKKKDAGHRRPASTKRLSRRDLDRTGRRRTPLRSHRSPKRIAGKGKWARLLKDGRGALNQLPSFHTTSCHSHPAITTVYNHRQFKVCKPRKMFTALLEDSMNQDVVMIQEEEEVYENAQEYVQPQEYVEYGEGVPRDMEYELVEESGGMVMKLVPKKDFLF</sequence>
<evidence type="ECO:0000256" key="1">
    <source>
        <dbReference type="SAM" id="MobiDB-lite"/>
    </source>
</evidence>
<protein>
    <submittedName>
        <fullName evidence="2">Uncharacterized protein</fullName>
    </submittedName>
</protein>
<evidence type="ECO:0000313" key="2">
    <source>
        <dbReference type="EMBL" id="CAG2190066.1"/>
    </source>
</evidence>
<reference evidence="2" key="1">
    <citation type="submission" date="2021-03" db="EMBL/GenBank/DDBJ databases">
        <authorList>
            <person name="Bekaert M."/>
        </authorList>
    </citation>
    <scope>NUCLEOTIDE SEQUENCE</scope>
</reference>
<feature type="region of interest" description="Disordered" evidence="1">
    <location>
        <begin position="1"/>
        <end position="53"/>
    </location>
</feature>
<keyword evidence="3" id="KW-1185">Reference proteome</keyword>
<evidence type="ECO:0000313" key="3">
    <source>
        <dbReference type="Proteomes" id="UP000683360"/>
    </source>
</evidence>
<organism evidence="2 3">
    <name type="scientific">Mytilus edulis</name>
    <name type="common">Blue mussel</name>
    <dbReference type="NCBI Taxonomy" id="6550"/>
    <lineage>
        <taxon>Eukaryota</taxon>
        <taxon>Metazoa</taxon>
        <taxon>Spiralia</taxon>
        <taxon>Lophotrochozoa</taxon>
        <taxon>Mollusca</taxon>
        <taxon>Bivalvia</taxon>
        <taxon>Autobranchia</taxon>
        <taxon>Pteriomorphia</taxon>
        <taxon>Mytilida</taxon>
        <taxon>Mytiloidea</taxon>
        <taxon>Mytilidae</taxon>
        <taxon>Mytilinae</taxon>
        <taxon>Mytilus</taxon>
    </lineage>
</organism>
<accession>A0A8S3Q496</accession>